<dbReference type="PATRIC" id="fig|1392.242.peg.891"/>
<proteinExistence type="predicted"/>
<gene>
    <name evidence="1" type="ORF">ABW01_15235</name>
</gene>
<evidence type="ECO:0000313" key="1">
    <source>
        <dbReference type="EMBL" id="KLV17621.1"/>
    </source>
</evidence>
<sequence>MNKNLLTKVLLYFKPTTIKWLIALCHNELLASPHNQNFKKLNKMLKYVIICFIMELWFGKNILNVCNVNQTGGCKYGEEICN</sequence>
<protein>
    <submittedName>
        <fullName evidence="1">Uncharacterized protein</fullName>
    </submittedName>
</protein>
<dbReference type="EMBL" id="LDPG01000010">
    <property type="protein sequence ID" value="KLV17621.1"/>
    <property type="molecule type" value="Genomic_DNA"/>
</dbReference>
<organism evidence="1 2">
    <name type="scientific">Bacillus anthracis</name>
    <name type="common">anthrax bacterium</name>
    <dbReference type="NCBI Taxonomy" id="1392"/>
    <lineage>
        <taxon>Bacteria</taxon>
        <taxon>Bacillati</taxon>
        <taxon>Bacillota</taxon>
        <taxon>Bacilli</taxon>
        <taxon>Bacillales</taxon>
        <taxon>Bacillaceae</taxon>
        <taxon>Bacillus</taxon>
        <taxon>Bacillus cereus group</taxon>
    </lineage>
</organism>
<reference evidence="1 2" key="1">
    <citation type="submission" date="2015-05" db="EMBL/GenBank/DDBJ databases">
        <title>Whole genome sequence and identification of bacterial endophytes from Costus igneus.</title>
        <authorList>
            <person name="Lee Y.P."/>
            <person name="Gan H.M."/>
            <person name="Eng W."/>
            <person name="Wheatley M.S."/>
            <person name="Caraballo A."/>
            <person name="Polter S."/>
            <person name="Savka M.A."/>
            <person name="Hudson A.O."/>
        </authorList>
    </citation>
    <scope>NUCLEOTIDE SEQUENCE [LARGE SCALE GENOMIC DNA]</scope>
    <source>
        <strain evidence="1 2">RIT375</strain>
    </source>
</reference>
<accession>A0A0J1HV83</accession>
<evidence type="ECO:0000313" key="2">
    <source>
        <dbReference type="Proteomes" id="UP000035904"/>
    </source>
</evidence>
<name>A0A0J1HV83_BACAN</name>
<dbReference type="AlphaFoldDB" id="A0A0J1HV83"/>
<comment type="caution">
    <text evidence="1">The sequence shown here is derived from an EMBL/GenBank/DDBJ whole genome shotgun (WGS) entry which is preliminary data.</text>
</comment>
<dbReference type="Proteomes" id="UP000035904">
    <property type="component" value="Unassembled WGS sequence"/>
</dbReference>